<dbReference type="Pfam" id="PF06985">
    <property type="entry name" value="HET"/>
    <property type="match status" value="1"/>
</dbReference>
<comment type="caution">
    <text evidence="2">The sequence shown here is derived from an EMBL/GenBank/DDBJ whole genome shotgun (WGS) entry which is preliminary data.</text>
</comment>
<dbReference type="PANTHER" id="PTHR33112">
    <property type="entry name" value="DOMAIN PROTEIN, PUTATIVE-RELATED"/>
    <property type="match status" value="1"/>
</dbReference>
<sequence length="473" mass="54376">MQCITSEGAEKQEMFSRMGEIYSNAYCTVIAAAGEDAQTGLPGVSRAREQHREVNVKGVTLMELPYSKDHGSALLSSSKWATRGWTYQEGYLSTRRLIFTDYRLLYLCNKEFAPEPFKKQESTSGVAMWTKEHWARKHSFARFVPHTAFSGHRASAANLREQIQEYTRRDLSHSEDSLNAFLGVLDYNSRTTRPMAHLWGLPLYEDQASAPQPRDILFELFWWHEAPSTRRHRFPSWTWVGWAGPVRFRTRNKVRMFPEGLRLPPRNHPGGTNISVTGDGDQTLYEYADSLLKKAKTRDLLPSQLGPRRVLVSCHVLPLPAQRFHLHEDRINEEYVMKTQHPSSAVINAWSRRPNHAAGGQLAVVQVCGGVYMCIRPWLDQEVSQWNDWFALHFGTTQNTSSGLFTRDRNLLVVRRLRGEVYKRVGLIHWHFLDFDQPIFFIDGEAEFMDEVVLPAEDELFCSVAEKKTICLA</sequence>
<dbReference type="PANTHER" id="PTHR33112:SF1">
    <property type="entry name" value="HETEROKARYON INCOMPATIBILITY DOMAIN-CONTAINING PROTEIN"/>
    <property type="match status" value="1"/>
</dbReference>
<dbReference type="EMBL" id="JAKNSF020000065">
    <property type="protein sequence ID" value="KAK7722766.1"/>
    <property type="molecule type" value="Genomic_DNA"/>
</dbReference>
<evidence type="ECO:0000259" key="1">
    <source>
        <dbReference type="Pfam" id="PF06985"/>
    </source>
</evidence>
<protein>
    <recommendedName>
        <fullName evidence="1">Heterokaryon incompatibility domain-containing protein</fullName>
    </recommendedName>
</protein>
<accession>A0ABR1P0F3</accession>
<reference evidence="2 3" key="1">
    <citation type="submission" date="2024-02" db="EMBL/GenBank/DDBJ databases">
        <title>De novo assembly and annotation of 12 fungi associated with fruit tree decline syndrome in Ontario, Canada.</title>
        <authorList>
            <person name="Sulman M."/>
            <person name="Ellouze W."/>
            <person name="Ilyukhin E."/>
        </authorList>
    </citation>
    <scope>NUCLEOTIDE SEQUENCE [LARGE SCALE GENOMIC DNA]</scope>
    <source>
        <strain evidence="2 3">M169</strain>
    </source>
</reference>
<evidence type="ECO:0000313" key="3">
    <source>
        <dbReference type="Proteomes" id="UP001430848"/>
    </source>
</evidence>
<name>A0ABR1P0F3_DIAER</name>
<dbReference type="InterPro" id="IPR010730">
    <property type="entry name" value="HET"/>
</dbReference>
<keyword evidence="3" id="KW-1185">Reference proteome</keyword>
<gene>
    <name evidence="2" type="ORF">SLS63_009161</name>
</gene>
<proteinExistence type="predicted"/>
<organism evidence="2 3">
    <name type="scientific">Diaporthe eres</name>
    <name type="common">Phomopsis oblonga</name>
    <dbReference type="NCBI Taxonomy" id="83184"/>
    <lineage>
        <taxon>Eukaryota</taxon>
        <taxon>Fungi</taxon>
        <taxon>Dikarya</taxon>
        <taxon>Ascomycota</taxon>
        <taxon>Pezizomycotina</taxon>
        <taxon>Sordariomycetes</taxon>
        <taxon>Sordariomycetidae</taxon>
        <taxon>Diaporthales</taxon>
        <taxon>Diaporthaceae</taxon>
        <taxon>Diaporthe</taxon>
        <taxon>Diaporthe eres species complex</taxon>
    </lineage>
</organism>
<evidence type="ECO:0000313" key="2">
    <source>
        <dbReference type="EMBL" id="KAK7722766.1"/>
    </source>
</evidence>
<dbReference type="Proteomes" id="UP001430848">
    <property type="component" value="Unassembled WGS sequence"/>
</dbReference>
<feature type="domain" description="Heterokaryon incompatibility" evidence="1">
    <location>
        <begin position="3"/>
        <end position="89"/>
    </location>
</feature>